<accession>A0A5B8RI07</accession>
<gene>
    <name evidence="2" type="ORF">KBTEX_02945</name>
</gene>
<sequence length="59" mass="6400">MSVDLPEPDTPVSTVNRSSGRDTVMSFRLCSLAPTTVSHDDGSGRAVSRASPTWRRPVR</sequence>
<protein>
    <submittedName>
        <fullName evidence="2">Uncharacterized protein</fullName>
    </submittedName>
</protein>
<reference evidence="2" key="1">
    <citation type="submission" date="2019-06" db="EMBL/GenBank/DDBJ databases">
        <authorList>
            <person name="Murdoch R.W."/>
            <person name="Fathepure B."/>
        </authorList>
    </citation>
    <scope>NUCLEOTIDE SEQUENCE</scope>
</reference>
<organism evidence="2">
    <name type="scientific">uncultured organism</name>
    <dbReference type="NCBI Taxonomy" id="155900"/>
    <lineage>
        <taxon>unclassified sequences</taxon>
        <taxon>environmental samples</taxon>
    </lineage>
</organism>
<dbReference type="EMBL" id="MN079155">
    <property type="protein sequence ID" value="QEA06605.1"/>
    <property type="molecule type" value="Genomic_DNA"/>
</dbReference>
<proteinExistence type="predicted"/>
<name>A0A5B8RI07_9ZZZZ</name>
<evidence type="ECO:0000313" key="2">
    <source>
        <dbReference type="EMBL" id="QEA06605.1"/>
    </source>
</evidence>
<feature type="region of interest" description="Disordered" evidence="1">
    <location>
        <begin position="1"/>
        <end position="21"/>
    </location>
</feature>
<feature type="region of interest" description="Disordered" evidence="1">
    <location>
        <begin position="34"/>
        <end position="59"/>
    </location>
</feature>
<dbReference type="AlphaFoldDB" id="A0A5B8RI07"/>
<evidence type="ECO:0000256" key="1">
    <source>
        <dbReference type="SAM" id="MobiDB-lite"/>
    </source>
</evidence>